<reference evidence="2 3" key="1">
    <citation type="journal article" date="2016" name="Mol. Biol. Evol.">
        <title>Comparative Genomics of Early-Diverging Mushroom-Forming Fungi Provides Insights into the Origins of Lignocellulose Decay Capabilities.</title>
        <authorList>
            <person name="Nagy L.G."/>
            <person name="Riley R."/>
            <person name="Tritt A."/>
            <person name="Adam C."/>
            <person name="Daum C."/>
            <person name="Floudas D."/>
            <person name="Sun H."/>
            <person name="Yadav J.S."/>
            <person name="Pangilinan J."/>
            <person name="Larsson K.H."/>
            <person name="Matsuura K."/>
            <person name="Barry K."/>
            <person name="Labutti K."/>
            <person name="Kuo R."/>
            <person name="Ohm R.A."/>
            <person name="Bhattacharya S.S."/>
            <person name="Shirouzu T."/>
            <person name="Yoshinaga Y."/>
            <person name="Martin F.M."/>
            <person name="Grigoriev I.V."/>
            <person name="Hibbett D.S."/>
        </authorList>
    </citation>
    <scope>NUCLEOTIDE SEQUENCE [LARGE SCALE GENOMIC DNA]</scope>
    <source>
        <strain evidence="2 3">CBS 109695</strain>
    </source>
</reference>
<evidence type="ECO:0000313" key="2">
    <source>
        <dbReference type="EMBL" id="KZP24249.1"/>
    </source>
</evidence>
<name>A0A166MRV9_9AGAM</name>
<accession>A0A166MRV9</accession>
<dbReference type="OrthoDB" id="3354175at2759"/>
<organism evidence="2 3">
    <name type="scientific">Athelia psychrophila</name>
    <dbReference type="NCBI Taxonomy" id="1759441"/>
    <lineage>
        <taxon>Eukaryota</taxon>
        <taxon>Fungi</taxon>
        <taxon>Dikarya</taxon>
        <taxon>Basidiomycota</taxon>
        <taxon>Agaricomycotina</taxon>
        <taxon>Agaricomycetes</taxon>
        <taxon>Agaricomycetidae</taxon>
        <taxon>Atheliales</taxon>
        <taxon>Atheliaceae</taxon>
        <taxon>Athelia</taxon>
    </lineage>
</organism>
<keyword evidence="1" id="KW-0472">Membrane</keyword>
<feature type="transmembrane region" description="Helical" evidence="1">
    <location>
        <begin position="67"/>
        <end position="87"/>
    </location>
</feature>
<keyword evidence="1" id="KW-1133">Transmembrane helix</keyword>
<sequence>MVVLFLRKRRVNSSLNVPLISVSIAMFVLATIHIGVDLSRLLTALFHAQNVHGGTIGLLSQVNSVHYLLKSTAYTIQTIIGDGFLLYRLAKVWGNGRKILWPLLIPFAGSIACGTGTMVSFARVSSDDSVFVMQLHNWIISFFALTLFTNFIATFLIAFRIWRTHRRAGGLTIGRSLVPTIVLVIESGAIYSATLVILISLYLSGSYAQYIALDAVTQIIGVVFSLVIVRVGLGLTSDASTNQAELRSVQRSGIGRNSTYPLQSVAVTITQHVHDDLSLAEDNKGSFTYKSGLPYEGRED</sequence>
<dbReference type="AlphaFoldDB" id="A0A166MRV9"/>
<feature type="transmembrane region" description="Helical" evidence="1">
    <location>
        <begin position="180"/>
        <end position="203"/>
    </location>
</feature>
<dbReference type="EMBL" id="KV417527">
    <property type="protein sequence ID" value="KZP24249.1"/>
    <property type="molecule type" value="Genomic_DNA"/>
</dbReference>
<dbReference type="STRING" id="436010.A0A166MRV9"/>
<gene>
    <name evidence="2" type="ORF">FIBSPDRAFT_822382</name>
</gene>
<proteinExistence type="predicted"/>
<keyword evidence="3" id="KW-1185">Reference proteome</keyword>
<evidence type="ECO:0000256" key="1">
    <source>
        <dbReference type="SAM" id="Phobius"/>
    </source>
</evidence>
<evidence type="ECO:0000313" key="3">
    <source>
        <dbReference type="Proteomes" id="UP000076532"/>
    </source>
</evidence>
<feature type="transmembrane region" description="Helical" evidence="1">
    <location>
        <begin position="99"/>
        <end position="118"/>
    </location>
</feature>
<feature type="transmembrane region" description="Helical" evidence="1">
    <location>
        <begin position="215"/>
        <end position="233"/>
    </location>
</feature>
<feature type="transmembrane region" description="Helical" evidence="1">
    <location>
        <begin position="15"/>
        <end position="36"/>
    </location>
</feature>
<protein>
    <submittedName>
        <fullName evidence="2">Uncharacterized protein</fullName>
    </submittedName>
</protein>
<feature type="transmembrane region" description="Helical" evidence="1">
    <location>
        <begin position="138"/>
        <end position="159"/>
    </location>
</feature>
<dbReference type="Proteomes" id="UP000076532">
    <property type="component" value="Unassembled WGS sequence"/>
</dbReference>
<keyword evidence="1" id="KW-0812">Transmembrane</keyword>